<dbReference type="Pfam" id="PF00152">
    <property type="entry name" value="tRNA-synt_2"/>
    <property type="match status" value="1"/>
</dbReference>
<dbReference type="GO" id="GO:0004824">
    <property type="term" value="F:lysine-tRNA ligase activity"/>
    <property type="evidence" value="ECO:0007669"/>
    <property type="project" value="UniProtKB-EC"/>
</dbReference>
<dbReference type="AlphaFoldDB" id="A0A831WBT4"/>
<keyword evidence="3" id="KW-0067">ATP-binding</keyword>
<dbReference type="Proteomes" id="UP000886251">
    <property type="component" value="Unassembled WGS sequence"/>
</dbReference>
<feature type="non-terminal residue" evidence="5">
    <location>
        <position position="1"/>
    </location>
</feature>
<sequence>AAGLPDCSGVALGIDRLLMRITGSDHIDQVLAFPLQRA</sequence>
<evidence type="ECO:0000259" key="4">
    <source>
        <dbReference type="Pfam" id="PF00152"/>
    </source>
</evidence>
<evidence type="ECO:0000256" key="1">
    <source>
        <dbReference type="ARBA" id="ARBA00022598"/>
    </source>
</evidence>
<evidence type="ECO:0000256" key="3">
    <source>
        <dbReference type="ARBA" id="ARBA00022840"/>
    </source>
</evidence>
<dbReference type="EC" id="6.1.1.6" evidence="5"/>
<proteinExistence type="predicted"/>
<dbReference type="GO" id="GO:0006418">
    <property type="term" value="P:tRNA aminoacylation for protein translation"/>
    <property type="evidence" value="ECO:0007669"/>
    <property type="project" value="InterPro"/>
</dbReference>
<evidence type="ECO:0000256" key="2">
    <source>
        <dbReference type="ARBA" id="ARBA00022741"/>
    </source>
</evidence>
<gene>
    <name evidence="5" type="ORF">ENI96_14340</name>
</gene>
<comment type="caution">
    <text evidence="5">The sequence shown here is derived from an EMBL/GenBank/DDBJ whole genome shotgun (WGS) entry which is preliminary data.</text>
</comment>
<accession>A0A831WBT4</accession>
<keyword evidence="5" id="KW-0251">Elongation factor</keyword>
<reference evidence="5" key="1">
    <citation type="journal article" date="2020" name="mSystems">
        <title>Genome- and Community-Level Interaction Insights into Carbon Utilization and Element Cycling Functions of Hydrothermarchaeota in Hydrothermal Sediment.</title>
        <authorList>
            <person name="Zhou Z."/>
            <person name="Liu Y."/>
            <person name="Xu W."/>
            <person name="Pan J."/>
            <person name="Luo Z.H."/>
            <person name="Li M."/>
        </authorList>
    </citation>
    <scope>NUCLEOTIDE SEQUENCE [LARGE SCALE GENOMIC DNA]</scope>
    <source>
        <strain evidence="5">HyVt-443</strain>
    </source>
</reference>
<dbReference type="SUPFAM" id="SSF55681">
    <property type="entry name" value="Class II aaRS and biotin synthetases"/>
    <property type="match status" value="1"/>
</dbReference>
<dbReference type="InterPro" id="IPR045864">
    <property type="entry name" value="aa-tRNA-synth_II/BPL/LPL"/>
</dbReference>
<evidence type="ECO:0000313" key="6">
    <source>
        <dbReference type="Proteomes" id="UP000886251"/>
    </source>
</evidence>
<protein>
    <submittedName>
        <fullName evidence="5">Elongation factor P lysine(34) lysyltransferase</fullName>
        <ecNumber evidence="5">6.1.1.6</ecNumber>
    </submittedName>
</protein>
<keyword evidence="1 5" id="KW-0436">Ligase</keyword>
<dbReference type="Gene3D" id="3.30.930.10">
    <property type="entry name" value="Bira Bifunctional Protein, Domain 2"/>
    <property type="match status" value="1"/>
</dbReference>
<dbReference type="GO" id="GO:0005524">
    <property type="term" value="F:ATP binding"/>
    <property type="evidence" value="ECO:0007669"/>
    <property type="project" value="InterPro"/>
</dbReference>
<dbReference type="EMBL" id="DRKP01000182">
    <property type="protein sequence ID" value="HEB97597.1"/>
    <property type="molecule type" value="Genomic_DNA"/>
</dbReference>
<dbReference type="GO" id="GO:0003746">
    <property type="term" value="F:translation elongation factor activity"/>
    <property type="evidence" value="ECO:0007669"/>
    <property type="project" value="UniProtKB-KW"/>
</dbReference>
<name>A0A831WBT4_9GAMM</name>
<keyword evidence="2" id="KW-0547">Nucleotide-binding</keyword>
<organism evidence="5 6">
    <name type="scientific">Sedimenticola thiotaurini</name>
    <dbReference type="NCBI Taxonomy" id="1543721"/>
    <lineage>
        <taxon>Bacteria</taxon>
        <taxon>Pseudomonadati</taxon>
        <taxon>Pseudomonadota</taxon>
        <taxon>Gammaproteobacteria</taxon>
        <taxon>Chromatiales</taxon>
        <taxon>Sedimenticolaceae</taxon>
        <taxon>Sedimenticola</taxon>
    </lineage>
</organism>
<keyword evidence="5" id="KW-0648">Protein biosynthesis</keyword>
<evidence type="ECO:0000313" key="5">
    <source>
        <dbReference type="EMBL" id="HEB97597.1"/>
    </source>
</evidence>
<feature type="domain" description="Aminoacyl-tRNA synthetase class II (D/K/N)" evidence="4">
    <location>
        <begin position="2"/>
        <end position="36"/>
    </location>
</feature>
<dbReference type="InterPro" id="IPR004364">
    <property type="entry name" value="Aa-tRNA-synt_II"/>
</dbReference>